<accession>A0A7S4EHB6</accession>
<dbReference type="GO" id="GO:0005829">
    <property type="term" value="C:cytosol"/>
    <property type="evidence" value="ECO:0007669"/>
    <property type="project" value="TreeGrafter"/>
</dbReference>
<dbReference type="GO" id="GO:1902388">
    <property type="term" value="F:ceramide 1-phosphate transfer activity"/>
    <property type="evidence" value="ECO:0007669"/>
    <property type="project" value="TreeGrafter"/>
</dbReference>
<feature type="domain" description="Glycolipid transfer protein" evidence="3">
    <location>
        <begin position="387"/>
        <end position="534"/>
    </location>
</feature>
<dbReference type="GO" id="GO:1902387">
    <property type="term" value="F:ceramide 1-phosphate binding"/>
    <property type="evidence" value="ECO:0007669"/>
    <property type="project" value="TreeGrafter"/>
</dbReference>
<keyword evidence="2" id="KW-0472">Membrane</keyword>
<keyword evidence="1" id="KW-0813">Transport</keyword>
<name>A0A7S4EHB6_9STRA</name>
<evidence type="ECO:0000313" key="4">
    <source>
        <dbReference type="EMBL" id="CAE0712591.1"/>
    </source>
</evidence>
<dbReference type="GO" id="GO:0016020">
    <property type="term" value="C:membrane"/>
    <property type="evidence" value="ECO:0007669"/>
    <property type="project" value="TreeGrafter"/>
</dbReference>
<keyword evidence="2" id="KW-1133">Transmembrane helix</keyword>
<dbReference type="InterPro" id="IPR036497">
    <property type="entry name" value="GLTP_sf"/>
</dbReference>
<keyword evidence="2" id="KW-0812">Transmembrane</keyword>
<feature type="transmembrane region" description="Helical" evidence="2">
    <location>
        <begin position="99"/>
        <end position="117"/>
    </location>
</feature>
<sequence length="707" mass="79506">MNPIIDASTSLISVSSLSAPAYISTYCSIDRDMKSFEGYINNDDSITPLINKICHEEVNVKSCRIAGNENTNTNTVGINLNLRQQDFADDARRWGVVKISVLILIVFSLADVIIHMVDTQIESLEAHDYYDALSADVIRPAFRYHQDQSRSLSSRPSMGLGSAAISSVTTTLSPILPFTGGIDLRREDYWKEGWFGSFYSVVEHVRDAFEDSSTNVYSAPNDSIVDVLATPRGGAAVSAKMRTNNKPNTKKKRGSSTSKKRDFVLSNSECFVPLKEIAESTLKDISMSFRYAVESTQRDFNSGKFLSVLLPRVKKTIERMSTTIALARGDGVSAPITEPIDRSSVVHSGDIDAVNFCAAMRIFAEWRVLRQVPPGYKGYAVGIGLGQKDIVQNIAKIEHAIHEYVDRNSNNDSSKENTFVNSSGIDSQGVITSPTLRDLLQYEVDANVHDNTKLPRLKEKSAAMGLLWVRRQLVYQTEIFNNVLDVGTRFDSSRAAVQAAYDEVYGNLHGWAVQKIFSYSFQAAPEGIEIYRYMNPHRLEEVQQEARTKIMGISGRKKRKNDNKAFGRIVRHVGKEWDKIAGNVVNEWDKISDNVVNEWDKVTGNIGQLFGQQRHRQNHPPKKRRRLSMEKKDTIIKTAITDDSDHKMTPGEDTSVVKEQEMENFINQEMRKDAYEHIKAYLEVVNPLLDDLSSLIDEFNMDDPTKV</sequence>
<protein>
    <recommendedName>
        <fullName evidence="3">Glycolipid transfer protein domain-containing protein</fullName>
    </recommendedName>
</protein>
<reference evidence="4" key="1">
    <citation type="submission" date="2021-01" db="EMBL/GenBank/DDBJ databases">
        <authorList>
            <person name="Corre E."/>
            <person name="Pelletier E."/>
            <person name="Niang G."/>
            <person name="Scheremetjew M."/>
            <person name="Finn R."/>
            <person name="Kale V."/>
            <person name="Holt S."/>
            <person name="Cochrane G."/>
            <person name="Meng A."/>
            <person name="Brown T."/>
            <person name="Cohen L."/>
        </authorList>
    </citation>
    <scope>NUCLEOTIDE SEQUENCE</scope>
    <source>
        <strain evidence="4">10249 10 AB</strain>
    </source>
</reference>
<dbReference type="Pfam" id="PF08718">
    <property type="entry name" value="GLTP"/>
    <property type="match status" value="1"/>
</dbReference>
<dbReference type="InterPro" id="IPR014830">
    <property type="entry name" value="Glycolipid_transfer_prot_dom"/>
</dbReference>
<dbReference type="AlphaFoldDB" id="A0A7S4EHB6"/>
<organism evidence="4">
    <name type="scientific">Pseudo-nitzschia australis</name>
    <dbReference type="NCBI Taxonomy" id="44445"/>
    <lineage>
        <taxon>Eukaryota</taxon>
        <taxon>Sar</taxon>
        <taxon>Stramenopiles</taxon>
        <taxon>Ochrophyta</taxon>
        <taxon>Bacillariophyta</taxon>
        <taxon>Bacillariophyceae</taxon>
        <taxon>Bacillariophycidae</taxon>
        <taxon>Bacillariales</taxon>
        <taxon>Bacillariaceae</taxon>
        <taxon>Pseudo-nitzschia</taxon>
    </lineage>
</organism>
<evidence type="ECO:0000259" key="3">
    <source>
        <dbReference type="Pfam" id="PF08718"/>
    </source>
</evidence>
<proteinExistence type="predicted"/>
<gene>
    <name evidence="4" type="ORF">PAUS00366_LOCUS5343</name>
</gene>
<evidence type="ECO:0000256" key="2">
    <source>
        <dbReference type="SAM" id="Phobius"/>
    </source>
</evidence>
<dbReference type="EMBL" id="HBIX01006776">
    <property type="protein sequence ID" value="CAE0712591.1"/>
    <property type="molecule type" value="Transcribed_RNA"/>
</dbReference>
<evidence type="ECO:0000256" key="1">
    <source>
        <dbReference type="ARBA" id="ARBA00022448"/>
    </source>
</evidence>
<dbReference type="PANTHER" id="PTHR10219:SF25">
    <property type="entry name" value="PLECKSTRIN HOMOLOGY DOMAIN-CONTAINING FAMILY A MEMBER 8"/>
    <property type="match status" value="1"/>
</dbReference>
<dbReference type="Gene3D" id="1.10.3520.10">
    <property type="entry name" value="Glycolipid transfer protein"/>
    <property type="match status" value="1"/>
</dbReference>
<dbReference type="PANTHER" id="PTHR10219">
    <property type="entry name" value="GLYCOLIPID TRANSFER PROTEIN-RELATED"/>
    <property type="match status" value="1"/>
</dbReference>
<dbReference type="SUPFAM" id="SSF110004">
    <property type="entry name" value="Glycolipid transfer protein, GLTP"/>
    <property type="match status" value="1"/>
</dbReference>